<organism evidence="9 10">
    <name type="scientific">Quercus lobata</name>
    <name type="common">Valley oak</name>
    <dbReference type="NCBI Taxonomy" id="97700"/>
    <lineage>
        <taxon>Eukaryota</taxon>
        <taxon>Viridiplantae</taxon>
        <taxon>Streptophyta</taxon>
        <taxon>Embryophyta</taxon>
        <taxon>Tracheophyta</taxon>
        <taxon>Spermatophyta</taxon>
        <taxon>Magnoliopsida</taxon>
        <taxon>eudicotyledons</taxon>
        <taxon>Gunneridae</taxon>
        <taxon>Pentapetalae</taxon>
        <taxon>rosids</taxon>
        <taxon>fabids</taxon>
        <taxon>Fagales</taxon>
        <taxon>Fagaceae</taxon>
        <taxon>Quercus</taxon>
    </lineage>
</organism>
<keyword evidence="10" id="KW-1185">Reference proteome</keyword>
<dbReference type="PROSITE" id="PS51352">
    <property type="entry name" value="THIOREDOXIN_2"/>
    <property type="match status" value="2"/>
</dbReference>
<comment type="catalytic activity">
    <reaction evidence="6">
        <text>[protein]-dithiol + NAD(+) = [protein]-disulfide + NADH + H(+)</text>
        <dbReference type="Rhea" id="RHEA:18749"/>
        <dbReference type="Rhea" id="RHEA-COMP:10593"/>
        <dbReference type="Rhea" id="RHEA-COMP:10594"/>
        <dbReference type="ChEBI" id="CHEBI:15378"/>
        <dbReference type="ChEBI" id="CHEBI:29950"/>
        <dbReference type="ChEBI" id="CHEBI:50058"/>
        <dbReference type="ChEBI" id="CHEBI:57540"/>
        <dbReference type="ChEBI" id="CHEBI:57945"/>
        <dbReference type="EC" id="1.8.1.8"/>
    </reaction>
</comment>
<evidence type="ECO:0000256" key="4">
    <source>
        <dbReference type="ARBA" id="ARBA00023027"/>
    </source>
</evidence>
<dbReference type="InParanoid" id="A0A7N2R9F9"/>
<dbReference type="Pfam" id="PF13905">
    <property type="entry name" value="Thioredoxin_8"/>
    <property type="match status" value="2"/>
</dbReference>
<dbReference type="InterPro" id="IPR036249">
    <property type="entry name" value="Thioredoxin-like_sf"/>
</dbReference>
<dbReference type="FunCoup" id="A0A7N2R9F9">
    <property type="interactions" value="23"/>
</dbReference>
<keyword evidence="4" id="KW-0520">NAD</keyword>
<evidence type="ECO:0000313" key="10">
    <source>
        <dbReference type="Proteomes" id="UP000594261"/>
    </source>
</evidence>
<proteinExistence type="inferred from homology"/>
<dbReference type="InterPro" id="IPR052259">
    <property type="entry name" value="Nucleoredoxin-like"/>
</dbReference>
<keyword evidence="2" id="KW-0677">Repeat</keyword>
<reference evidence="9 10" key="1">
    <citation type="journal article" date="2016" name="G3 (Bethesda)">
        <title>First Draft Assembly and Annotation of the Genome of a California Endemic Oak Quercus lobata Nee (Fagaceae).</title>
        <authorList>
            <person name="Sork V.L."/>
            <person name="Fitz-Gibbon S.T."/>
            <person name="Puiu D."/>
            <person name="Crepeau M."/>
            <person name="Gugger P.F."/>
            <person name="Sherman R."/>
            <person name="Stevens K."/>
            <person name="Langley C.H."/>
            <person name="Pellegrini M."/>
            <person name="Salzberg S.L."/>
        </authorList>
    </citation>
    <scope>NUCLEOTIDE SEQUENCE [LARGE SCALE GENOMIC DNA]</scope>
    <source>
        <strain evidence="9 10">cv. SW786</strain>
    </source>
</reference>
<sequence>MAVPNYQAKCIDSRNILTILAAEGVQFLLSGEGKVPLSSCYGKTTCLLFSANWCRPCKTFIPKLVQLYDTLRARCEKIEIVFVSFDHNENEFKEDFKSMPWLAVPFDVNFNRRLLNMCHVKHLPSLIPLTWDEITSIDQEDLIGLIEDYGVEAFPFTRSRREELKAIDAAKLEGGTLEDLLAHEGRNHVENKDGRKVLVSDLVGKTIGLYFGAHWCPPCHTFNSQLLEAYNEIMTTSKEQNCFEIIFISTDRDLNEFDLSLKSMPWFAIPYLDKTRRDLCRIFGIKAIPSLVLIGEDGKIVGTNGRAIISLYGAKAFPFTQSKLGELEAALKKEGDSLPRHTKDTKHEHLLKLDMAKAYVCDSCKQRGRFWVFSCDLCDYDLHPTCIEETS</sequence>
<dbReference type="OMA" id="NAPCRQF"/>
<evidence type="ECO:0000313" key="9">
    <source>
        <dbReference type="EnsemblPlants" id="QL08p042277:mrna"/>
    </source>
</evidence>
<comment type="similarity">
    <text evidence="5">Belongs to the nucleoredoxin family.</text>
</comment>
<dbReference type="EC" id="1.8.1.8" evidence="1"/>
<evidence type="ECO:0000256" key="6">
    <source>
        <dbReference type="ARBA" id="ARBA00047388"/>
    </source>
</evidence>
<keyword evidence="3" id="KW-0560">Oxidoreductase</keyword>
<feature type="domain" description="Thioredoxin" evidence="8">
    <location>
        <begin position="1"/>
        <end position="172"/>
    </location>
</feature>
<dbReference type="Gene3D" id="3.40.30.10">
    <property type="entry name" value="Glutaredoxin"/>
    <property type="match status" value="2"/>
</dbReference>
<dbReference type="Gramene" id="QL08p042277:mrna">
    <property type="protein sequence ID" value="QL08p042277:mrna"/>
    <property type="gene ID" value="QL08p042277"/>
</dbReference>
<evidence type="ECO:0000259" key="8">
    <source>
        <dbReference type="PROSITE" id="PS51352"/>
    </source>
</evidence>
<dbReference type="CDD" id="cd03009">
    <property type="entry name" value="TryX_like_TryX_NRX"/>
    <property type="match status" value="1"/>
</dbReference>
<dbReference type="OrthoDB" id="409136at2759"/>
<reference evidence="9" key="2">
    <citation type="submission" date="2021-01" db="UniProtKB">
        <authorList>
            <consortium name="EnsemblPlants"/>
        </authorList>
    </citation>
    <scope>IDENTIFICATION</scope>
</reference>
<evidence type="ECO:0000256" key="1">
    <source>
        <dbReference type="ARBA" id="ARBA00012612"/>
    </source>
</evidence>
<evidence type="ECO:0000256" key="3">
    <source>
        <dbReference type="ARBA" id="ARBA00023002"/>
    </source>
</evidence>
<name>A0A7N2R9F9_QUELO</name>
<dbReference type="PANTHER" id="PTHR13871">
    <property type="entry name" value="THIOREDOXIN"/>
    <property type="match status" value="1"/>
</dbReference>
<accession>A0A7N2R9F9</accession>
<dbReference type="RefSeq" id="XP_030931810.1">
    <property type="nucleotide sequence ID" value="XM_031075950.1"/>
</dbReference>
<dbReference type="SUPFAM" id="SSF57889">
    <property type="entry name" value="Cysteine-rich domain"/>
    <property type="match status" value="1"/>
</dbReference>
<dbReference type="KEGG" id="qlo:115957655"/>
<protein>
    <recommendedName>
        <fullName evidence="1">protein-disulfide reductase</fullName>
        <ecNumber evidence="1">1.8.1.8</ecNumber>
    </recommendedName>
</protein>
<evidence type="ECO:0000256" key="5">
    <source>
        <dbReference type="ARBA" id="ARBA00025782"/>
    </source>
</evidence>
<gene>
    <name evidence="9" type="primary">LOC115957655</name>
</gene>
<dbReference type="InterPro" id="IPR046349">
    <property type="entry name" value="C1-like_sf"/>
</dbReference>
<dbReference type="Pfam" id="PF03107">
    <property type="entry name" value="C1_2"/>
    <property type="match status" value="1"/>
</dbReference>
<dbReference type="InterPro" id="IPR013766">
    <property type="entry name" value="Thioredoxin_domain"/>
</dbReference>
<dbReference type="SUPFAM" id="SSF52833">
    <property type="entry name" value="Thioredoxin-like"/>
    <property type="match status" value="2"/>
</dbReference>
<dbReference type="InterPro" id="IPR045870">
    <property type="entry name" value="TryX_NRX_thioredoxin_dom"/>
</dbReference>
<dbReference type="PANTHER" id="PTHR13871:SF81">
    <property type="entry name" value="NUCLEOREDOXIN 3-RELATED"/>
    <property type="match status" value="1"/>
</dbReference>
<dbReference type="InterPro" id="IPR004146">
    <property type="entry name" value="DC1"/>
</dbReference>
<dbReference type="Proteomes" id="UP000594261">
    <property type="component" value="Chromosome 8"/>
</dbReference>
<comment type="catalytic activity">
    <reaction evidence="7">
        <text>[protein]-dithiol + NADP(+) = [protein]-disulfide + NADPH + H(+)</text>
        <dbReference type="Rhea" id="RHEA:18753"/>
        <dbReference type="Rhea" id="RHEA-COMP:10593"/>
        <dbReference type="Rhea" id="RHEA-COMP:10594"/>
        <dbReference type="ChEBI" id="CHEBI:15378"/>
        <dbReference type="ChEBI" id="CHEBI:29950"/>
        <dbReference type="ChEBI" id="CHEBI:50058"/>
        <dbReference type="ChEBI" id="CHEBI:57783"/>
        <dbReference type="ChEBI" id="CHEBI:58349"/>
        <dbReference type="EC" id="1.8.1.8"/>
    </reaction>
</comment>
<dbReference type="EnsemblPlants" id="QL08p042277:mrna">
    <property type="protein sequence ID" value="QL08p042277:mrna"/>
    <property type="gene ID" value="QL08p042277"/>
</dbReference>
<dbReference type="InterPro" id="IPR012336">
    <property type="entry name" value="Thioredoxin-like_fold"/>
</dbReference>
<evidence type="ECO:0000256" key="7">
    <source>
        <dbReference type="ARBA" id="ARBA00047804"/>
    </source>
</evidence>
<dbReference type="EMBL" id="LRBV02000008">
    <property type="status" value="NOT_ANNOTATED_CDS"/>
    <property type="molecule type" value="Genomic_DNA"/>
</dbReference>
<feature type="domain" description="Thioredoxin" evidence="8">
    <location>
        <begin position="176"/>
        <end position="332"/>
    </location>
</feature>
<evidence type="ECO:0000256" key="2">
    <source>
        <dbReference type="ARBA" id="ARBA00022737"/>
    </source>
</evidence>
<dbReference type="GeneID" id="115957655"/>
<dbReference type="GO" id="GO:0004791">
    <property type="term" value="F:thioredoxin-disulfide reductase (NADPH) activity"/>
    <property type="evidence" value="ECO:0007669"/>
    <property type="project" value="InterPro"/>
</dbReference>
<dbReference type="AlphaFoldDB" id="A0A7N2R9F9"/>